<evidence type="ECO:0000256" key="9">
    <source>
        <dbReference type="RuleBase" id="RU361179"/>
    </source>
</evidence>
<dbReference type="EC" id="4.4.1.5" evidence="3 9"/>
<evidence type="ECO:0000256" key="7">
    <source>
        <dbReference type="PIRSR" id="PIRSR604361-1"/>
    </source>
</evidence>
<evidence type="ECO:0000256" key="3">
    <source>
        <dbReference type="ARBA" id="ARBA00012081"/>
    </source>
</evidence>
<dbReference type="NCBIfam" id="TIGR00068">
    <property type="entry name" value="glyox_I"/>
    <property type="match status" value="2"/>
</dbReference>
<evidence type="ECO:0000313" key="12">
    <source>
        <dbReference type="Proteomes" id="UP000039046"/>
    </source>
</evidence>
<evidence type="ECO:0000256" key="5">
    <source>
        <dbReference type="ARBA" id="ARBA00022833"/>
    </source>
</evidence>
<keyword evidence="12" id="KW-1185">Reference proteome</keyword>
<evidence type="ECO:0000256" key="6">
    <source>
        <dbReference type="ARBA" id="ARBA00023239"/>
    </source>
</evidence>
<dbReference type="Gene3D" id="3.10.180.10">
    <property type="entry name" value="2,3-Dihydroxybiphenyl 1,2-Dioxygenase, domain 1"/>
    <property type="match status" value="2"/>
</dbReference>
<feature type="binding site" evidence="8">
    <location>
        <position position="136"/>
    </location>
    <ligand>
        <name>Zn(2+)</name>
        <dbReference type="ChEBI" id="CHEBI:29105"/>
        <note>ligand shared between dimeric partners</note>
    </ligand>
</feature>
<evidence type="ECO:0000256" key="1">
    <source>
        <dbReference type="ARBA" id="ARBA00005008"/>
    </source>
</evidence>
<dbReference type="InterPro" id="IPR004361">
    <property type="entry name" value="Glyoxalase_1"/>
</dbReference>
<comment type="similarity">
    <text evidence="2 9">Belongs to the glyoxalase I family.</text>
</comment>
<comment type="catalytic activity">
    <reaction evidence="9">
        <text>(R)-S-lactoylglutathione = methylglyoxal + glutathione</text>
        <dbReference type="Rhea" id="RHEA:19069"/>
        <dbReference type="ChEBI" id="CHEBI:17158"/>
        <dbReference type="ChEBI" id="CHEBI:57474"/>
        <dbReference type="ChEBI" id="CHEBI:57925"/>
        <dbReference type="EC" id="4.4.1.5"/>
    </reaction>
</comment>
<dbReference type="PROSITE" id="PS51819">
    <property type="entry name" value="VOC"/>
    <property type="match status" value="2"/>
</dbReference>
<dbReference type="PANTHER" id="PTHR10374:SF30">
    <property type="entry name" value="LACTOYLGLUTATHIONE LYASE"/>
    <property type="match status" value="1"/>
</dbReference>
<gene>
    <name evidence="11" type="ORF">VHEMI06690</name>
</gene>
<keyword evidence="6 9" id="KW-0456">Lyase</keyword>
<keyword evidence="5 8" id="KW-0862">Zinc</keyword>
<dbReference type="PROSITE" id="PS00934">
    <property type="entry name" value="GLYOXALASE_I_1"/>
    <property type="match status" value="1"/>
</dbReference>
<accession>A0A0A1TJQ2</accession>
<dbReference type="PROSITE" id="PS00935">
    <property type="entry name" value="GLYOXALASE_I_2"/>
    <property type="match status" value="1"/>
</dbReference>
<dbReference type="SUPFAM" id="SSF54593">
    <property type="entry name" value="Glyoxalase/Bleomycin resistance protein/Dihydroxybiphenyl dioxygenase"/>
    <property type="match status" value="2"/>
</dbReference>
<protein>
    <recommendedName>
        <fullName evidence="3 9">Lactoylglutathione lyase</fullName>
        <ecNumber evidence="3 9">4.4.1.5</ecNumber>
    </recommendedName>
    <alternativeName>
        <fullName evidence="9">Glyoxalase I</fullName>
    </alternativeName>
</protein>
<dbReference type="InterPro" id="IPR037523">
    <property type="entry name" value="VOC_core"/>
</dbReference>
<dbReference type="PANTHER" id="PTHR10374">
    <property type="entry name" value="LACTOYLGLUTATHIONE LYASE GLYOXALASE I"/>
    <property type="match status" value="1"/>
</dbReference>
<evidence type="ECO:0000259" key="10">
    <source>
        <dbReference type="PROSITE" id="PS51819"/>
    </source>
</evidence>
<organism evidence="11 12">
    <name type="scientific">[Torrubiella] hemipterigena</name>
    <dbReference type="NCBI Taxonomy" id="1531966"/>
    <lineage>
        <taxon>Eukaryota</taxon>
        <taxon>Fungi</taxon>
        <taxon>Dikarya</taxon>
        <taxon>Ascomycota</taxon>
        <taxon>Pezizomycotina</taxon>
        <taxon>Sordariomycetes</taxon>
        <taxon>Hypocreomycetidae</taxon>
        <taxon>Hypocreales</taxon>
        <taxon>Clavicipitaceae</taxon>
        <taxon>Clavicipitaceae incertae sedis</taxon>
        <taxon>'Torrubiella' clade</taxon>
    </lineage>
</organism>
<dbReference type="GO" id="GO:0046872">
    <property type="term" value="F:metal ion binding"/>
    <property type="evidence" value="ECO:0007669"/>
    <property type="project" value="UniProtKB-UniRule"/>
</dbReference>
<dbReference type="UniPathway" id="UPA00619">
    <property type="reaction ID" value="UER00675"/>
</dbReference>
<feature type="binding site" evidence="8">
    <location>
        <position position="182"/>
    </location>
    <ligand>
        <name>Zn(2+)</name>
        <dbReference type="ChEBI" id="CHEBI:29105"/>
        <note>ligand shared between dimeric partners</note>
    </ligand>
</feature>
<feature type="domain" description="VOC" evidence="10">
    <location>
        <begin position="45"/>
        <end position="186"/>
    </location>
</feature>
<feature type="active site" description="Proton donor/acceptor" evidence="7">
    <location>
        <position position="182"/>
    </location>
</feature>
<dbReference type="InterPro" id="IPR004360">
    <property type="entry name" value="Glyas_Fos-R_dOase_dom"/>
</dbReference>
<evidence type="ECO:0000313" key="11">
    <source>
        <dbReference type="EMBL" id="CEJ90940.1"/>
    </source>
</evidence>
<evidence type="ECO:0000256" key="4">
    <source>
        <dbReference type="ARBA" id="ARBA00022723"/>
    </source>
</evidence>
<dbReference type="OrthoDB" id="16820at2759"/>
<feature type="domain" description="VOC" evidence="10">
    <location>
        <begin position="204"/>
        <end position="341"/>
    </location>
</feature>
<evidence type="ECO:0000256" key="2">
    <source>
        <dbReference type="ARBA" id="ARBA00010363"/>
    </source>
</evidence>
<sequence>MNYLRASQRITHIQSLLHRPISATTSLPLNQVATMATTTDTSKYKFNHSMIRVKDPKASVKFYEFLGMSIVRKLEFPEAKFDLYFMAYDSPKALSHGNKVLDREGIIELTHNYGTEEDPEYTINNGNKEPHRGFGHTCISVDNLQAACKRIEDAGYKFQKKLSDGRMRNIAFALDPDGYWVEIIGQKPLEETENATTTDVGTYRMNHTMLRVKDIEKSLKFYRDVLGMSQIRMVEAEAAGFNLYFLCYNADDGVATPLREGLLELTWNYGTEKDDAFQYHNGNDQPQGFGHICVSVDDLDAACARFDSLGCTWKKRLTDGRMRHVAFLLDPDNYWVEVVQNDKYPSKYNGM</sequence>
<dbReference type="AlphaFoldDB" id="A0A0A1TJQ2"/>
<name>A0A0A1TJQ2_9HYPO</name>
<proteinExistence type="inferred from homology"/>
<dbReference type="GO" id="GO:0004462">
    <property type="term" value="F:lactoylglutathione lyase activity"/>
    <property type="evidence" value="ECO:0007669"/>
    <property type="project" value="UniProtKB-UniRule"/>
</dbReference>
<comment type="function">
    <text evidence="9">Catalyzes the conversion of hemimercaptal, formed from methylglyoxal and glutathione, to S-lactoylglutathione.</text>
</comment>
<dbReference type="CDD" id="cd07233">
    <property type="entry name" value="GlxI_Zn"/>
    <property type="match status" value="2"/>
</dbReference>
<evidence type="ECO:0000256" key="8">
    <source>
        <dbReference type="PIRSR" id="PIRSR604361-3"/>
    </source>
</evidence>
<dbReference type="HOGENOM" id="CLU_046006_0_1_1"/>
<keyword evidence="4 8" id="KW-0479">Metal-binding</keyword>
<dbReference type="EMBL" id="CDHN01000003">
    <property type="protein sequence ID" value="CEJ90940.1"/>
    <property type="molecule type" value="Genomic_DNA"/>
</dbReference>
<dbReference type="Pfam" id="PF00903">
    <property type="entry name" value="Glyoxalase"/>
    <property type="match status" value="2"/>
</dbReference>
<dbReference type="Proteomes" id="UP000039046">
    <property type="component" value="Unassembled WGS sequence"/>
</dbReference>
<dbReference type="STRING" id="1531966.A0A0A1TJQ2"/>
<reference evidence="11 12" key="1">
    <citation type="journal article" date="2015" name="Genome Announc.">
        <title>Draft Genome Sequence and Gene Annotation of the Entomopathogenic Fungus Verticillium hemipterigenum.</title>
        <authorList>
            <person name="Horn F."/>
            <person name="Habel A."/>
            <person name="Scharf D.H."/>
            <person name="Dworschak J."/>
            <person name="Brakhage A.A."/>
            <person name="Guthke R."/>
            <person name="Hertweck C."/>
            <person name="Linde J."/>
        </authorList>
    </citation>
    <scope>NUCLEOTIDE SEQUENCE [LARGE SCALE GENOMIC DNA]</scope>
</reference>
<comment type="pathway">
    <text evidence="1 9">Secondary metabolite metabolism; methylglyoxal degradation; (R)-lactate from methylglyoxal: step 1/2.</text>
</comment>
<dbReference type="InterPro" id="IPR018146">
    <property type="entry name" value="Glyoxalase_1_CS"/>
</dbReference>
<dbReference type="InterPro" id="IPR029068">
    <property type="entry name" value="Glyas_Bleomycin-R_OHBP_Dase"/>
</dbReference>
<feature type="binding site" evidence="8">
    <location>
        <position position="108"/>
    </location>
    <ligand>
        <name>Zn(2+)</name>
        <dbReference type="ChEBI" id="CHEBI:29105"/>
        <note>ligand shared between dimeric partners</note>
    </ligand>
</feature>
<comment type="cofactor">
    <cofactor evidence="8">
        <name>Zn(2+)</name>
        <dbReference type="ChEBI" id="CHEBI:29105"/>
    </cofactor>
    <text evidence="8">Binds 1 zinc ion per subunit. In the homodimer, two zinc ions are bound between subunits.</text>
</comment>